<dbReference type="SUPFAM" id="SSF53649">
    <property type="entry name" value="Alkaline phosphatase-like"/>
    <property type="match status" value="1"/>
</dbReference>
<accession>A0A7W2A8W6</accession>
<evidence type="ECO:0000313" key="1">
    <source>
        <dbReference type="EMBL" id="MBA4494629.1"/>
    </source>
</evidence>
<dbReference type="InterPro" id="IPR002591">
    <property type="entry name" value="Phosphodiest/P_Trfase"/>
</dbReference>
<protein>
    <submittedName>
        <fullName evidence="1">Alkaline phosphatase family protein</fullName>
    </submittedName>
</protein>
<sequence>MQPKMMFAIIALIVIGIFVAQTFKPDKAEVKPLTISPASPRPVMMIVIDSLMDAPLQKAIKDGHTPAMKFLTQNGYYYPRVVSGFPTMSVSIDSTLLTGTLPNQHKIFGLSYFHPEQNRLVNFGTGLREAFAVGLKTVVKDGMQNLNQQFLSKDVQTIHEAVDRPTASVNAMIYRGKKKHILKSPWLPVAAGVIPDQVETIGPDLFSFGTFSKIDPNSGHDQPWFRYGINDTFARMEIVSLIKQNRLPLFTIAYFPKNDDVVHKKGASATAGIRKADKELQAILDAFPSWEEAIQHVTFIILGDSGQADLVKDRQQAYIDLRKVLNKYSIMPLKRKKPLPQDQIVLCVNERMAYIYPMDERLSIREMVDQLRREHRLDIIAWKENGSIQVVSGKRKGKLEFRPGGDKADPYEQSWKLNGDLSILDLTVRDEKRIQYGMYPDVLARLSGVMDTAKRVIVVTCEPGYEMVGESSPTHKGASHGSLHQADSLVPMIVSGTESRPEHLRLIDFKNWILQLLSPDHKEVHTHH</sequence>
<gene>
    <name evidence="1" type="ORF">H1191_09955</name>
</gene>
<organism evidence="1 2">
    <name type="scientific">Paenactinomyces guangxiensis</name>
    <dbReference type="NCBI Taxonomy" id="1490290"/>
    <lineage>
        <taxon>Bacteria</taxon>
        <taxon>Bacillati</taxon>
        <taxon>Bacillota</taxon>
        <taxon>Bacilli</taxon>
        <taxon>Bacillales</taxon>
        <taxon>Thermoactinomycetaceae</taxon>
        <taxon>Paenactinomyces</taxon>
    </lineage>
</organism>
<proteinExistence type="predicted"/>
<dbReference type="AlphaFoldDB" id="A0A7W2A8W6"/>
<dbReference type="RefSeq" id="WP_181751865.1">
    <property type="nucleotide sequence ID" value="NZ_JACEIQ010000008.1"/>
</dbReference>
<comment type="caution">
    <text evidence="1">The sequence shown here is derived from an EMBL/GenBank/DDBJ whole genome shotgun (WGS) entry which is preliminary data.</text>
</comment>
<dbReference type="Proteomes" id="UP000535491">
    <property type="component" value="Unassembled WGS sequence"/>
</dbReference>
<dbReference type="PANTHER" id="PTHR10151:SF120">
    <property type="entry name" value="BIS(5'-ADENOSYL)-TRIPHOSPHATASE"/>
    <property type="match status" value="1"/>
</dbReference>
<dbReference type="GO" id="GO:0016787">
    <property type="term" value="F:hydrolase activity"/>
    <property type="evidence" value="ECO:0007669"/>
    <property type="project" value="UniProtKB-ARBA"/>
</dbReference>
<dbReference type="PANTHER" id="PTHR10151">
    <property type="entry name" value="ECTONUCLEOTIDE PYROPHOSPHATASE/PHOSPHODIESTERASE"/>
    <property type="match status" value="1"/>
</dbReference>
<keyword evidence="2" id="KW-1185">Reference proteome</keyword>
<evidence type="ECO:0000313" key="2">
    <source>
        <dbReference type="Proteomes" id="UP000535491"/>
    </source>
</evidence>
<dbReference type="Gene3D" id="3.40.720.10">
    <property type="entry name" value="Alkaline Phosphatase, subunit A"/>
    <property type="match status" value="1"/>
</dbReference>
<dbReference type="InterPro" id="IPR017850">
    <property type="entry name" value="Alkaline_phosphatase_core_sf"/>
</dbReference>
<dbReference type="EMBL" id="JACEIQ010000008">
    <property type="protein sequence ID" value="MBA4494629.1"/>
    <property type="molecule type" value="Genomic_DNA"/>
</dbReference>
<name>A0A7W2A8W6_9BACL</name>
<reference evidence="1 2" key="1">
    <citation type="submission" date="2020-07" db="EMBL/GenBank/DDBJ databases">
        <authorList>
            <person name="Feng H."/>
        </authorList>
    </citation>
    <scope>NUCLEOTIDE SEQUENCE [LARGE SCALE GENOMIC DNA]</scope>
    <source>
        <strain evidence="2">s-10</strain>
    </source>
</reference>
<dbReference type="Pfam" id="PF01663">
    <property type="entry name" value="Phosphodiest"/>
    <property type="match status" value="1"/>
</dbReference>